<dbReference type="SUPFAM" id="SSF55486">
    <property type="entry name" value="Metalloproteases ('zincins'), catalytic domain"/>
    <property type="match status" value="1"/>
</dbReference>
<keyword evidence="3" id="KW-0645">Protease</keyword>
<dbReference type="InterPro" id="IPR040756">
    <property type="entry name" value="Peptidase_M61_N"/>
</dbReference>
<accession>A0A1W2GBQ9</accession>
<dbReference type="Proteomes" id="UP000192472">
    <property type="component" value="Unassembled WGS sequence"/>
</dbReference>
<proteinExistence type="predicted"/>
<dbReference type="GO" id="GO:0008237">
    <property type="term" value="F:metallopeptidase activity"/>
    <property type="evidence" value="ECO:0007669"/>
    <property type="project" value="UniProtKB-KW"/>
</dbReference>
<keyword evidence="3" id="KW-0378">Hydrolase</keyword>
<keyword evidence="3" id="KW-0482">Metalloprotease</keyword>
<gene>
    <name evidence="3" type="ORF">SAMN04488029_1733</name>
</gene>
<dbReference type="InterPro" id="IPR007963">
    <property type="entry name" value="Peptidase_M61_catalytic"/>
</dbReference>
<feature type="domain" description="Peptidase M61 catalytic" evidence="1">
    <location>
        <begin position="303"/>
        <end position="372"/>
    </location>
</feature>
<dbReference type="RefSeq" id="WP_084372313.1">
    <property type="nucleotide sequence ID" value="NZ_FWYF01000002.1"/>
</dbReference>
<dbReference type="Pfam" id="PF05299">
    <property type="entry name" value="Peptidase_M61"/>
    <property type="match status" value="1"/>
</dbReference>
<keyword evidence="4" id="KW-1185">Reference proteome</keyword>
<dbReference type="OrthoDB" id="9778516at2"/>
<dbReference type="AlphaFoldDB" id="A0A1W2GBQ9"/>
<dbReference type="GO" id="GO:0006508">
    <property type="term" value="P:proteolysis"/>
    <property type="evidence" value="ECO:0007669"/>
    <property type="project" value="UniProtKB-KW"/>
</dbReference>
<sequence>MITKFKYLSLLAIWLFTACDDDVDPRFVLPTDADLSDAFYVHINLNDRSDDTFKVEMYVDGLSQDNDILQFAATVPGTYDISNAGRFVQNLRVFDEEGNKITATAISTNQWKIADPTSAFKIIYEVSETFDTQVLEYPIYAMAGTSIENDHVLLNTPMVIGYPEGLKERDYFVSLGYPKSWSLGTALPVYEEGVFRATDFDHLADSPILLGNLSSTSTEVGGADINIHVYSASGAITAANVLADVNQILLDAEAFLEVLPTDQYDFLYHFGDRNAGALEHSKSSVYVLRDRDYTVNFGRAIKSISAHEFFHVVTPLNIHSEIIADFNFAVPTPSQHLWLYEGVTEWASDFMQYRNGSMDLPTLLSEISTKVSIDSQFDPSFSLQQIGSEAYTSKGGGEFGNIYNRGAFVISLLDIRLLELSNGTKGMREVVLELIDTFGPDQAFSEADFFETIVDMTYPEIETFINDYIKGTEALPIASYYEKIGIDYNPTNFSFAQIIDPTANQAALFKVWSKNL</sequence>
<dbReference type="Gene3D" id="2.60.40.3650">
    <property type="match status" value="1"/>
</dbReference>
<evidence type="ECO:0000259" key="2">
    <source>
        <dbReference type="Pfam" id="PF17899"/>
    </source>
</evidence>
<dbReference type="PROSITE" id="PS51257">
    <property type="entry name" value="PROKAR_LIPOPROTEIN"/>
    <property type="match status" value="1"/>
</dbReference>
<evidence type="ECO:0000313" key="3">
    <source>
        <dbReference type="EMBL" id="SMD33912.1"/>
    </source>
</evidence>
<protein>
    <submittedName>
        <fullName evidence="3">Predicted metalloprotease, contains C-terminal PDZ domain</fullName>
    </submittedName>
</protein>
<organism evidence="3 4">
    <name type="scientific">Reichenbachiella faecimaris</name>
    <dbReference type="NCBI Taxonomy" id="692418"/>
    <lineage>
        <taxon>Bacteria</taxon>
        <taxon>Pseudomonadati</taxon>
        <taxon>Bacteroidota</taxon>
        <taxon>Cytophagia</taxon>
        <taxon>Cytophagales</taxon>
        <taxon>Reichenbachiellaceae</taxon>
        <taxon>Reichenbachiella</taxon>
    </lineage>
</organism>
<dbReference type="STRING" id="692418.SAMN04488029_1733"/>
<reference evidence="3 4" key="1">
    <citation type="submission" date="2017-04" db="EMBL/GenBank/DDBJ databases">
        <authorList>
            <person name="Afonso C.L."/>
            <person name="Miller P.J."/>
            <person name="Scott M.A."/>
            <person name="Spackman E."/>
            <person name="Goraichik I."/>
            <person name="Dimitrov K.M."/>
            <person name="Suarez D.L."/>
            <person name="Swayne D.E."/>
        </authorList>
    </citation>
    <scope>NUCLEOTIDE SEQUENCE [LARGE SCALE GENOMIC DNA]</scope>
    <source>
        <strain evidence="3 4">DSM 26133</strain>
    </source>
</reference>
<dbReference type="Gene3D" id="1.10.390.10">
    <property type="entry name" value="Neutral Protease Domain 2"/>
    <property type="match status" value="1"/>
</dbReference>
<feature type="domain" description="Peptidase M61 N-terminal" evidence="2">
    <location>
        <begin position="41"/>
        <end position="212"/>
    </location>
</feature>
<dbReference type="Pfam" id="PF17899">
    <property type="entry name" value="Peptidase_M61_N"/>
    <property type="match status" value="1"/>
</dbReference>
<evidence type="ECO:0000313" key="4">
    <source>
        <dbReference type="Proteomes" id="UP000192472"/>
    </source>
</evidence>
<dbReference type="EMBL" id="FWYF01000002">
    <property type="protein sequence ID" value="SMD33912.1"/>
    <property type="molecule type" value="Genomic_DNA"/>
</dbReference>
<name>A0A1W2GBQ9_REIFA</name>
<evidence type="ECO:0000259" key="1">
    <source>
        <dbReference type="Pfam" id="PF05299"/>
    </source>
</evidence>
<dbReference type="InterPro" id="IPR027268">
    <property type="entry name" value="Peptidase_M4/M1_CTD_sf"/>
</dbReference>